<dbReference type="AlphaFoldDB" id="A0A915DML6"/>
<feature type="region of interest" description="Disordered" evidence="1">
    <location>
        <begin position="113"/>
        <end position="140"/>
    </location>
</feature>
<evidence type="ECO:0000313" key="2">
    <source>
        <dbReference type="Proteomes" id="UP000887574"/>
    </source>
</evidence>
<evidence type="ECO:0000256" key="1">
    <source>
        <dbReference type="SAM" id="MobiDB-lite"/>
    </source>
</evidence>
<feature type="compositionally biased region" description="Polar residues" evidence="1">
    <location>
        <begin position="113"/>
        <end position="130"/>
    </location>
</feature>
<sequence>MFSLTRESSLVFFERPHLIFFHIHVEHPALCNKVLPLRHQNIPKQRNMRQSLSEQNLSSPEPSITVPSMPYKNSGSSVTNAGSGELINSSPCFTLHPSHGGQSERMPSMYLSTTNPDASTAQGTHPIQQQNAAHLTASTSSSSNLVHSAIRGGHRVVDLNSLPPTYFQPKTHYRKQ</sequence>
<feature type="compositionally biased region" description="Low complexity" evidence="1">
    <location>
        <begin position="131"/>
        <end position="140"/>
    </location>
</feature>
<proteinExistence type="predicted"/>
<organism evidence="2 3">
    <name type="scientific">Ditylenchus dipsaci</name>
    <dbReference type="NCBI Taxonomy" id="166011"/>
    <lineage>
        <taxon>Eukaryota</taxon>
        <taxon>Metazoa</taxon>
        <taxon>Ecdysozoa</taxon>
        <taxon>Nematoda</taxon>
        <taxon>Chromadorea</taxon>
        <taxon>Rhabditida</taxon>
        <taxon>Tylenchina</taxon>
        <taxon>Tylenchomorpha</taxon>
        <taxon>Sphaerularioidea</taxon>
        <taxon>Anguinidae</taxon>
        <taxon>Anguininae</taxon>
        <taxon>Ditylenchus</taxon>
    </lineage>
</organism>
<protein>
    <submittedName>
        <fullName evidence="3">Uncharacterized protein</fullName>
    </submittedName>
</protein>
<reference evidence="3" key="1">
    <citation type="submission" date="2022-11" db="UniProtKB">
        <authorList>
            <consortium name="WormBaseParasite"/>
        </authorList>
    </citation>
    <scope>IDENTIFICATION</scope>
</reference>
<feature type="region of interest" description="Disordered" evidence="1">
    <location>
        <begin position="46"/>
        <end position="83"/>
    </location>
</feature>
<keyword evidence="2" id="KW-1185">Reference proteome</keyword>
<evidence type="ECO:0000313" key="3">
    <source>
        <dbReference type="WBParaSite" id="jg21666.1"/>
    </source>
</evidence>
<dbReference type="Proteomes" id="UP000887574">
    <property type="component" value="Unplaced"/>
</dbReference>
<dbReference type="WBParaSite" id="jg21666.1">
    <property type="protein sequence ID" value="jg21666.1"/>
    <property type="gene ID" value="jg21666"/>
</dbReference>
<name>A0A915DML6_9BILA</name>
<accession>A0A915DML6</accession>